<dbReference type="RefSeq" id="WP_380967629.1">
    <property type="nucleotide sequence ID" value="NZ_JBHTCO010000020.1"/>
</dbReference>
<dbReference type="SUPFAM" id="SSF69047">
    <property type="entry name" value="Hypothetical protein YjbJ"/>
    <property type="match status" value="1"/>
</dbReference>
<dbReference type="Pfam" id="PF05532">
    <property type="entry name" value="CsbD"/>
    <property type="match status" value="1"/>
</dbReference>
<feature type="compositionally biased region" description="Basic and acidic residues" evidence="2">
    <location>
        <begin position="27"/>
        <end position="56"/>
    </location>
</feature>
<feature type="region of interest" description="Disordered" evidence="2">
    <location>
        <begin position="1"/>
        <end position="56"/>
    </location>
</feature>
<dbReference type="InterPro" id="IPR008462">
    <property type="entry name" value="CsbD"/>
</dbReference>
<dbReference type="Gene3D" id="1.10.1470.10">
    <property type="entry name" value="YjbJ"/>
    <property type="match status" value="1"/>
</dbReference>
<evidence type="ECO:0000313" key="5">
    <source>
        <dbReference type="Proteomes" id="UP001596505"/>
    </source>
</evidence>
<dbReference type="PANTHER" id="PTHR34977">
    <property type="entry name" value="UPF0337 PROTEIN YJBJ"/>
    <property type="match status" value="1"/>
</dbReference>
<comment type="caution">
    <text evidence="4">The sequence shown here is derived from an EMBL/GenBank/DDBJ whole genome shotgun (WGS) entry which is preliminary data.</text>
</comment>
<dbReference type="EMBL" id="JBHTCO010000020">
    <property type="protein sequence ID" value="MFC7394355.1"/>
    <property type="molecule type" value="Genomic_DNA"/>
</dbReference>
<dbReference type="PANTHER" id="PTHR34977:SF1">
    <property type="entry name" value="UPF0337 PROTEIN YJBJ"/>
    <property type="match status" value="1"/>
</dbReference>
<comment type="similarity">
    <text evidence="1">Belongs to the UPF0337 (CsbD) family.</text>
</comment>
<evidence type="ECO:0000259" key="3">
    <source>
        <dbReference type="Pfam" id="PF05532"/>
    </source>
</evidence>
<dbReference type="InterPro" id="IPR036629">
    <property type="entry name" value="YjbJ_sf"/>
</dbReference>
<protein>
    <submittedName>
        <fullName evidence="4">CsbD family protein</fullName>
    </submittedName>
</protein>
<evidence type="ECO:0000256" key="1">
    <source>
        <dbReference type="ARBA" id="ARBA00009129"/>
    </source>
</evidence>
<dbReference type="InterPro" id="IPR050423">
    <property type="entry name" value="UPF0337_stress_rsp"/>
</dbReference>
<evidence type="ECO:0000313" key="4">
    <source>
        <dbReference type="EMBL" id="MFC7394355.1"/>
    </source>
</evidence>
<organism evidence="4 5">
    <name type="scientific">Scopulibacillus cellulosilyticus</name>
    <dbReference type="NCBI Taxonomy" id="2665665"/>
    <lineage>
        <taxon>Bacteria</taxon>
        <taxon>Bacillati</taxon>
        <taxon>Bacillota</taxon>
        <taxon>Bacilli</taxon>
        <taxon>Bacillales</taxon>
        <taxon>Sporolactobacillaceae</taxon>
        <taxon>Scopulibacillus</taxon>
    </lineage>
</organism>
<reference evidence="5" key="1">
    <citation type="journal article" date="2019" name="Int. J. Syst. Evol. Microbiol.">
        <title>The Global Catalogue of Microorganisms (GCM) 10K type strain sequencing project: providing services to taxonomists for standard genome sequencing and annotation.</title>
        <authorList>
            <consortium name="The Broad Institute Genomics Platform"/>
            <consortium name="The Broad Institute Genome Sequencing Center for Infectious Disease"/>
            <person name="Wu L."/>
            <person name="Ma J."/>
        </authorList>
    </citation>
    <scope>NUCLEOTIDE SEQUENCE [LARGE SCALE GENOMIC DNA]</scope>
    <source>
        <strain evidence="5">CGMCC 1.16305</strain>
    </source>
</reference>
<accession>A0ABW2Q171</accession>
<feature type="domain" description="CsbD-like" evidence="3">
    <location>
        <begin position="4"/>
        <end position="56"/>
    </location>
</feature>
<sequence>MSNDKLKGKGNQVKGEAKKAWGNITNDDQKVAEGEKDKAKGKIQEKAGDVKDIFKK</sequence>
<name>A0ABW2Q171_9BACL</name>
<gene>
    <name evidence="4" type="ORF">ACFQRG_15465</name>
</gene>
<proteinExistence type="inferred from homology"/>
<evidence type="ECO:0000256" key="2">
    <source>
        <dbReference type="SAM" id="MobiDB-lite"/>
    </source>
</evidence>
<keyword evidence="5" id="KW-1185">Reference proteome</keyword>
<dbReference type="Proteomes" id="UP001596505">
    <property type="component" value="Unassembled WGS sequence"/>
</dbReference>